<keyword evidence="4" id="KW-1185">Reference proteome</keyword>
<feature type="transmembrane region" description="Helical" evidence="2">
    <location>
        <begin position="6"/>
        <end position="25"/>
    </location>
</feature>
<organism evidence="3 4">
    <name type="scientific">Actinophytocola glycyrrhizae</name>
    <dbReference type="NCBI Taxonomy" id="2044873"/>
    <lineage>
        <taxon>Bacteria</taxon>
        <taxon>Bacillati</taxon>
        <taxon>Actinomycetota</taxon>
        <taxon>Actinomycetes</taxon>
        <taxon>Pseudonocardiales</taxon>
        <taxon>Pseudonocardiaceae</taxon>
    </lineage>
</organism>
<evidence type="ECO:0000313" key="3">
    <source>
        <dbReference type="EMBL" id="MFC4855409.1"/>
    </source>
</evidence>
<gene>
    <name evidence="3" type="ORF">ACFPCV_18010</name>
</gene>
<keyword evidence="2" id="KW-0812">Transmembrane</keyword>
<evidence type="ECO:0000256" key="2">
    <source>
        <dbReference type="SAM" id="Phobius"/>
    </source>
</evidence>
<feature type="compositionally biased region" description="Basic and acidic residues" evidence="1">
    <location>
        <begin position="184"/>
        <end position="208"/>
    </location>
</feature>
<sequence length="208" mass="23825">MSTAAIVILVVVLLAVLFAAGWFLGGQARSRRLRNRFGPEYDRHLETAENRRIAERELTEREKRHAQLSLRPLSDTARVHYTEQWTRVQERFVDAPREALAGADDLVHAVMRERGYPMEGFEQQAADLSVEHGHIVDGYRAAHEIHDGRAQADTERLRAALVHYREVFRELVGDDADVPAQRTPDVDPRQDGHRDGRHNDQHQEAHHA</sequence>
<protein>
    <recommendedName>
        <fullName evidence="5">Secreted protein</fullName>
    </recommendedName>
</protein>
<comment type="caution">
    <text evidence="3">The sequence shown here is derived from an EMBL/GenBank/DDBJ whole genome shotgun (WGS) entry which is preliminary data.</text>
</comment>
<keyword evidence="2" id="KW-0472">Membrane</keyword>
<dbReference type="RefSeq" id="WP_378057355.1">
    <property type="nucleotide sequence ID" value="NZ_JBHSIS010000007.1"/>
</dbReference>
<feature type="region of interest" description="Disordered" evidence="1">
    <location>
        <begin position="175"/>
        <end position="208"/>
    </location>
</feature>
<dbReference type="Proteomes" id="UP001595859">
    <property type="component" value="Unassembled WGS sequence"/>
</dbReference>
<keyword evidence="2" id="KW-1133">Transmembrane helix</keyword>
<evidence type="ECO:0000256" key="1">
    <source>
        <dbReference type="SAM" id="MobiDB-lite"/>
    </source>
</evidence>
<name>A0ABV9S3F2_9PSEU</name>
<evidence type="ECO:0008006" key="5">
    <source>
        <dbReference type="Google" id="ProtNLM"/>
    </source>
</evidence>
<reference evidence="4" key="1">
    <citation type="journal article" date="2019" name="Int. J. Syst. Evol. Microbiol.">
        <title>The Global Catalogue of Microorganisms (GCM) 10K type strain sequencing project: providing services to taxonomists for standard genome sequencing and annotation.</title>
        <authorList>
            <consortium name="The Broad Institute Genomics Platform"/>
            <consortium name="The Broad Institute Genome Sequencing Center for Infectious Disease"/>
            <person name="Wu L."/>
            <person name="Ma J."/>
        </authorList>
    </citation>
    <scope>NUCLEOTIDE SEQUENCE [LARGE SCALE GENOMIC DNA]</scope>
    <source>
        <strain evidence="4">ZS-22-S1</strain>
    </source>
</reference>
<accession>A0ABV9S3F2</accession>
<evidence type="ECO:0000313" key="4">
    <source>
        <dbReference type="Proteomes" id="UP001595859"/>
    </source>
</evidence>
<dbReference type="EMBL" id="JBHSIS010000007">
    <property type="protein sequence ID" value="MFC4855409.1"/>
    <property type="molecule type" value="Genomic_DNA"/>
</dbReference>
<proteinExistence type="predicted"/>